<evidence type="ECO:0000313" key="4">
    <source>
        <dbReference type="Proteomes" id="UP000543030"/>
    </source>
</evidence>
<sequence length="430" mass="45921">MKRIAIRNGRLIDPAHGTDKVGDLFLDHGKIVAVDTEPEGFKIDQTIDATGLIVIPGLVDLSARLREPGFEYKATLASEMNAAVAGGVTSIVCPPDTDPALDEPGLVTMLRQRARQLDLARLYPVGALTRGLNGKDLTELAELRDAGCVAFSQAEHPITDLQVLFRAMQYAATFDIPLRLRAQDATLAGHGVAHDGEYAARLGLTGIPVIAETVAIATIVELMRATGARVHLCRVSSAAGLAMIRTARREGLSLTCDVSINHVHLADIDIGFFNSLFRVTPPLRSIRDREAIQTALVDGTVDAICSDHSPVDDDAKLLPFAEAEPGATGMELLLPLTLAWAEKAHIPLAMALTKITSAPASMLGFTAGLSVGSRADLAIFDPKATWQVTPEALKSQGKNTPFTGYEMRGKVVFTLVKGKLVYTAVPMLAH</sequence>
<dbReference type="EC" id="3.5.2.3" evidence="3"/>
<dbReference type="InterPro" id="IPR011059">
    <property type="entry name" value="Metal-dep_hydrolase_composite"/>
</dbReference>
<dbReference type="GO" id="GO:0004151">
    <property type="term" value="F:dihydroorotase activity"/>
    <property type="evidence" value="ECO:0007669"/>
    <property type="project" value="UniProtKB-EC"/>
</dbReference>
<dbReference type="GO" id="GO:0005737">
    <property type="term" value="C:cytoplasm"/>
    <property type="evidence" value="ECO:0007669"/>
    <property type="project" value="TreeGrafter"/>
</dbReference>
<dbReference type="PANTHER" id="PTHR43668">
    <property type="entry name" value="ALLANTOINASE"/>
    <property type="match status" value="1"/>
</dbReference>
<keyword evidence="4" id="KW-1185">Reference proteome</keyword>
<dbReference type="AlphaFoldDB" id="A0A840RD86"/>
<dbReference type="InterPro" id="IPR032466">
    <property type="entry name" value="Metal_Hydrolase"/>
</dbReference>
<dbReference type="NCBIfam" id="TIGR00857">
    <property type="entry name" value="pyrC_multi"/>
    <property type="match status" value="1"/>
</dbReference>
<dbReference type="CDD" id="cd01317">
    <property type="entry name" value="DHOase_IIa"/>
    <property type="match status" value="1"/>
</dbReference>
<dbReference type="SUPFAM" id="SSF51338">
    <property type="entry name" value="Composite domain of metallo-dependent hydrolases"/>
    <property type="match status" value="1"/>
</dbReference>
<dbReference type="Pfam" id="PF12890">
    <property type="entry name" value="DHOase"/>
    <property type="match status" value="1"/>
</dbReference>
<dbReference type="GO" id="GO:0006145">
    <property type="term" value="P:purine nucleobase catabolic process"/>
    <property type="evidence" value="ECO:0007669"/>
    <property type="project" value="TreeGrafter"/>
</dbReference>
<dbReference type="GO" id="GO:0006221">
    <property type="term" value="P:pyrimidine nucleotide biosynthetic process"/>
    <property type="evidence" value="ECO:0007669"/>
    <property type="project" value="UniProtKB-KW"/>
</dbReference>
<dbReference type="RefSeq" id="WP_184100040.1">
    <property type="nucleotide sequence ID" value="NZ_JACHHN010000003.1"/>
</dbReference>
<evidence type="ECO:0000259" key="2">
    <source>
        <dbReference type="Pfam" id="PF12890"/>
    </source>
</evidence>
<organism evidence="3 4">
    <name type="scientific">Silvimonas terrae</name>
    <dbReference type="NCBI Taxonomy" id="300266"/>
    <lineage>
        <taxon>Bacteria</taxon>
        <taxon>Pseudomonadati</taxon>
        <taxon>Pseudomonadota</taxon>
        <taxon>Betaproteobacteria</taxon>
        <taxon>Neisseriales</taxon>
        <taxon>Chitinibacteraceae</taxon>
        <taxon>Silvimonas</taxon>
    </lineage>
</organism>
<dbReference type="GO" id="GO:0004038">
    <property type="term" value="F:allantoinase activity"/>
    <property type="evidence" value="ECO:0007669"/>
    <property type="project" value="TreeGrafter"/>
</dbReference>
<evidence type="ECO:0000313" key="3">
    <source>
        <dbReference type="EMBL" id="MBB5191295.1"/>
    </source>
</evidence>
<keyword evidence="1" id="KW-0665">Pyrimidine biosynthesis</keyword>
<dbReference type="SUPFAM" id="SSF51556">
    <property type="entry name" value="Metallo-dependent hydrolases"/>
    <property type="match status" value="1"/>
</dbReference>
<dbReference type="NCBIfam" id="NF005791">
    <property type="entry name" value="PRK07627.1"/>
    <property type="match status" value="1"/>
</dbReference>
<accession>A0A840RD86</accession>
<evidence type="ECO:0000256" key="1">
    <source>
        <dbReference type="ARBA" id="ARBA00022975"/>
    </source>
</evidence>
<dbReference type="InterPro" id="IPR050138">
    <property type="entry name" value="DHOase/Allantoinase_Hydrolase"/>
</dbReference>
<dbReference type="Proteomes" id="UP000543030">
    <property type="component" value="Unassembled WGS sequence"/>
</dbReference>
<keyword evidence="3" id="KW-0378">Hydrolase</keyword>
<dbReference type="InterPro" id="IPR004722">
    <property type="entry name" value="DHOase"/>
</dbReference>
<feature type="domain" description="Dihydroorotase catalytic" evidence="2">
    <location>
        <begin position="53"/>
        <end position="237"/>
    </location>
</feature>
<dbReference type="PANTHER" id="PTHR43668:SF2">
    <property type="entry name" value="ALLANTOINASE"/>
    <property type="match status" value="1"/>
</dbReference>
<dbReference type="Gene3D" id="3.20.20.140">
    <property type="entry name" value="Metal-dependent hydrolases"/>
    <property type="match status" value="1"/>
</dbReference>
<protein>
    <submittedName>
        <fullName evidence="3">Dihydroorotase</fullName>
        <ecNumber evidence="3">3.5.2.3</ecNumber>
    </submittedName>
</protein>
<reference evidence="3 4" key="1">
    <citation type="submission" date="2020-08" db="EMBL/GenBank/DDBJ databases">
        <title>Genomic Encyclopedia of Type Strains, Phase IV (KMG-IV): sequencing the most valuable type-strain genomes for metagenomic binning, comparative biology and taxonomic classification.</title>
        <authorList>
            <person name="Goeker M."/>
        </authorList>
    </citation>
    <scope>NUCLEOTIDE SEQUENCE [LARGE SCALE GENOMIC DNA]</scope>
    <source>
        <strain evidence="3 4">DSM 18233</strain>
    </source>
</reference>
<proteinExistence type="predicted"/>
<comment type="caution">
    <text evidence="3">The sequence shown here is derived from an EMBL/GenBank/DDBJ whole genome shotgun (WGS) entry which is preliminary data.</text>
</comment>
<gene>
    <name evidence="3" type="ORF">HNQ50_002018</name>
</gene>
<name>A0A840RD86_9NEIS</name>
<dbReference type="InterPro" id="IPR024403">
    <property type="entry name" value="DHOase_cat"/>
</dbReference>
<dbReference type="Gene3D" id="2.30.40.10">
    <property type="entry name" value="Urease, subunit C, domain 1"/>
    <property type="match status" value="1"/>
</dbReference>
<dbReference type="EMBL" id="JACHHN010000003">
    <property type="protein sequence ID" value="MBB5191295.1"/>
    <property type="molecule type" value="Genomic_DNA"/>
</dbReference>
<dbReference type="GO" id="GO:0046872">
    <property type="term" value="F:metal ion binding"/>
    <property type="evidence" value="ECO:0007669"/>
    <property type="project" value="InterPro"/>
</dbReference>